<dbReference type="Pfam" id="PF03480">
    <property type="entry name" value="DctP"/>
    <property type="match status" value="1"/>
</dbReference>
<evidence type="ECO:0000256" key="4">
    <source>
        <dbReference type="ARBA" id="ARBA00022729"/>
    </source>
</evidence>
<evidence type="ECO:0000313" key="8">
    <source>
        <dbReference type="Proteomes" id="UP000481417"/>
    </source>
</evidence>
<comment type="subcellular location">
    <subcellularLocation>
        <location evidence="1">Periplasm</location>
    </subcellularLocation>
</comment>
<feature type="signal peptide" evidence="6">
    <location>
        <begin position="1"/>
        <end position="29"/>
    </location>
</feature>
<keyword evidence="4 6" id="KW-0732">Signal</keyword>
<evidence type="ECO:0000256" key="5">
    <source>
        <dbReference type="ARBA" id="ARBA00022764"/>
    </source>
</evidence>
<dbReference type="SUPFAM" id="SSF53850">
    <property type="entry name" value="Periplasmic binding protein-like II"/>
    <property type="match status" value="1"/>
</dbReference>
<dbReference type="InterPro" id="IPR038404">
    <property type="entry name" value="TRAP_DctP_sf"/>
</dbReference>
<evidence type="ECO:0000256" key="3">
    <source>
        <dbReference type="ARBA" id="ARBA00022448"/>
    </source>
</evidence>
<dbReference type="GO" id="GO:0030288">
    <property type="term" value="C:outer membrane-bounded periplasmic space"/>
    <property type="evidence" value="ECO:0007669"/>
    <property type="project" value="InterPro"/>
</dbReference>
<name>A0A6L6HQT9_9RHOB</name>
<evidence type="ECO:0000256" key="6">
    <source>
        <dbReference type="SAM" id="SignalP"/>
    </source>
</evidence>
<protein>
    <submittedName>
        <fullName evidence="7">DctP family TRAP transporter solute-binding subunit</fullName>
    </submittedName>
</protein>
<dbReference type="PIRSF" id="PIRSF006470">
    <property type="entry name" value="DctB"/>
    <property type="match status" value="1"/>
</dbReference>
<dbReference type="PANTHER" id="PTHR33376">
    <property type="match status" value="1"/>
</dbReference>
<gene>
    <name evidence="7" type="ORF">GIY56_14760</name>
</gene>
<comment type="similarity">
    <text evidence="2">Belongs to the bacterial solute-binding protein 7 family.</text>
</comment>
<keyword evidence="8" id="KW-1185">Reference proteome</keyword>
<dbReference type="GO" id="GO:0055085">
    <property type="term" value="P:transmembrane transport"/>
    <property type="evidence" value="ECO:0007669"/>
    <property type="project" value="InterPro"/>
</dbReference>
<accession>A0A6L6HQT9</accession>
<organism evidence="7 8">
    <name type="scientific">Paracoccus lichenicola</name>
    <dbReference type="NCBI Taxonomy" id="2665644"/>
    <lineage>
        <taxon>Bacteria</taxon>
        <taxon>Pseudomonadati</taxon>
        <taxon>Pseudomonadota</taxon>
        <taxon>Alphaproteobacteria</taxon>
        <taxon>Rhodobacterales</taxon>
        <taxon>Paracoccaceae</taxon>
        <taxon>Paracoccus</taxon>
    </lineage>
</organism>
<keyword evidence="3" id="KW-0813">Transport</keyword>
<dbReference type="NCBIfam" id="NF037995">
    <property type="entry name" value="TRAP_S1"/>
    <property type="match status" value="1"/>
</dbReference>
<dbReference type="Gene3D" id="3.40.190.170">
    <property type="entry name" value="Bacterial extracellular solute-binding protein, family 7"/>
    <property type="match status" value="1"/>
</dbReference>
<evidence type="ECO:0000256" key="2">
    <source>
        <dbReference type="ARBA" id="ARBA00009023"/>
    </source>
</evidence>
<evidence type="ECO:0000256" key="1">
    <source>
        <dbReference type="ARBA" id="ARBA00004418"/>
    </source>
</evidence>
<dbReference type="NCBIfam" id="TIGR00787">
    <property type="entry name" value="dctP"/>
    <property type="match status" value="1"/>
</dbReference>
<dbReference type="AlphaFoldDB" id="A0A6L6HQT9"/>
<evidence type="ECO:0000313" key="7">
    <source>
        <dbReference type="EMBL" id="MTE01546.1"/>
    </source>
</evidence>
<dbReference type="Proteomes" id="UP000481417">
    <property type="component" value="Unassembled WGS sequence"/>
</dbReference>
<dbReference type="InterPro" id="IPR018389">
    <property type="entry name" value="DctP_fam"/>
</dbReference>
<comment type="caution">
    <text evidence="7">The sequence shown here is derived from an EMBL/GenBank/DDBJ whole genome shotgun (WGS) entry which is preliminary data.</text>
</comment>
<proteinExistence type="inferred from homology"/>
<reference evidence="7 8" key="1">
    <citation type="submission" date="2019-11" db="EMBL/GenBank/DDBJ databases">
        <authorList>
            <person name="Lang L."/>
        </authorList>
    </citation>
    <scope>NUCLEOTIDE SEQUENCE [LARGE SCALE GENOMIC DNA]</scope>
    <source>
        <strain evidence="7 8">YIM 132242</strain>
    </source>
</reference>
<feature type="chain" id="PRO_5026792068" evidence="6">
    <location>
        <begin position="30"/>
        <end position="340"/>
    </location>
</feature>
<dbReference type="CDD" id="cd13679">
    <property type="entry name" value="PBP2_TRAP_YiaO_like"/>
    <property type="match status" value="1"/>
</dbReference>
<sequence length="340" mass="37320">MQMMKPMRTWAGAVAVAALLAATAGGALAQDIKAKLGHAMPQEHPQAQALNRFAELAGQYTDGRVEVNVYHGSMLGGDDKMLQSTQSGTQELFYGSPAPLAGKVKEVQIFDFPFLFNDMKEVDAVTQGPVGDRIFEIMKDHHLVGLAWGETGFRQLSNNRHPVETAEDIKGLKIRVMQNQVALDTWQALGANALPMSYAEVFTALETGALDGQENPYVHMYANKIFEVQDYGTTTNHVYTPCMLLASDEFWAKLSPEDQAALVKAGKESMAYLRELMEKSNADVVARLAEEGMEVKPMPEAEMAKLREAVKPVIEKYKPVVGAELVDEVMATIQKVRAGN</sequence>
<dbReference type="PANTHER" id="PTHR33376:SF7">
    <property type="entry name" value="C4-DICARBOXYLATE-BINDING PROTEIN DCTB"/>
    <property type="match status" value="1"/>
</dbReference>
<dbReference type="EMBL" id="WMBT01000010">
    <property type="protein sequence ID" value="MTE01546.1"/>
    <property type="molecule type" value="Genomic_DNA"/>
</dbReference>
<keyword evidence="5" id="KW-0574">Periplasm</keyword>
<dbReference type="InterPro" id="IPR004682">
    <property type="entry name" value="TRAP_DctP"/>
</dbReference>